<organism evidence="2 3">
    <name type="scientific">Catellatospora citrea</name>
    <dbReference type="NCBI Taxonomy" id="53366"/>
    <lineage>
        <taxon>Bacteria</taxon>
        <taxon>Bacillati</taxon>
        <taxon>Actinomycetota</taxon>
        <taxon>Actinomycetes</taxon>
        <taxon>Micromonosporales</taxon>
        <taxon>Micromonosporaceae</taxon>
        <taxon>Catellatospora</taxon>
    </lineage>
</organism>
<gene>
    <name evidence="2" type="ORF">Cci01nite_81410</name>
</gene>
<sequence length="92" mass="9806">MFTVFEYRCAFCGFDGLLGGRPVGPEAAHVRLWSYGGSDQLDNLICLCTIHHKLLDKGVFGVSDDRRITVSAGSLPAAPRAASPYSTSSGIT</sequence>
<dbReference type="InterPro" id="IPR003615">
    <property type="entry name" value="HNH_nuc"/>
</dbReference>
<dbReference type="AlphaFoldDB" id="A0A8J3P3Q1"/>
<dbReference type="Pfam" id="PF13391">
    <property type="entry name" value="HNH_2"/>
    <property type="match status" value="1"/>
</dbReference>
<reference evidence="2 3" key="1">
    <citation type="submission" date="2021-01" db="EMBL/GenBank/DDBJ databases">
        <title>Whole genome shotgun sequence of Catellatospora citrea NBRC 14495.</title>
        <authorList>
            <person name="Komaki H."/>
            <person name="Tamura T."/>
        </authorList>
    </citation>
    <scope>NUCLEOTIDE SEQUENCE [LARGE SCALE GENOMIC DNA]</scope>
    <source>
        <strain evidence="2 3">NBRC 14495</strain>
    </source>
</reference>
<protein>
    <recommendedName>
        <fullName evidence="1">HNH nuclease domain-containing protein</fullName>
    </recommendedName>
</protein>
<dbReference type="Proteomes" id="UP000659904">
    <property type="component" value="Unassembled WGS sequence"/>
</dbReference>
<dbReference type="EMBL" id="BONH01000068">
    <property type="protein sequence ID" value="GIG03048.1"/>
    <property type="molecule type" value="Genomic_DNA"/>
</dbReference>
<evidence type="ECO:0000259" key="1">
    <source>
        <dbReference type="Pfam" id="PF13391"/>
    </source>
</evidence>
<comment type="caution">
    <text evidence="2">The sequence shown here is derived from an EMBL/GenBank/DDBJ whole genome shotgun (WGS) entry which is preliminary data.</text>
</comment>
<name>A0A8J3P3Q1_9ACTN</name>
<dbReference type="RefSeq" id="WP_120319019.1">
    <property type="nucleotide sequence ID" value="NZ_BONH01000068.1"/>
</dbReference>
<feature type="domain" description="HNH nuclease" evidence="1">
    <location>
        <begin position="9"/>
        <end position="62"/>
    </location>
</feature>
<proteinExistence type="predicted"/>
<evidence type="ECO:0000313" key="2">
    <source>
        <dbReference type="EMBL" id="GIG03048.1"/>
    </source>
</evidence>
<dbReference type="Gene3D" id="1.10.30.50">
    <property type="match status" value="1"/>
</dbReference>
<evidence type="ECO:0000313" key="3">
    <source>
        <dbReference type="Proteomes" id="UP000659904"/>
    </source>
</evidence>
<dbReference type="CDD" id="cd00085">
    <property type="entry name" value="HNHc"/>
    <property type="match status" value="1"/>
</dbReference>
<keyword evidence="3" id="KW-1185">Reference proteome</keyword>
<accession>A0A8J3P3Q1</accession>